<feature type="compositionally biased region" description="Gly residues" evidence="1">
    <location>
        <begin position="365"/>
        <end position="386"/>
    </location>
</feature>
<name>A0A0V8QD38_9FIRM</name>
<proteinExistence type="predicted"/>
<gene>
    <name evidence="3" type="ORF">ASU35_13080</name>
</gene>
<dbReference type="Gene3D" id="3.80.10.10">
    <property type="entry name" value="Ribonuclease Inhibitor"/>
    <property type="match status" value="2"/>
</dbReference>
<dbReference type="InterPro" id="IPR053139">
    <property type="entry name" value="Surface_bspA-like"/>
</dbReference>
<dbReference type="PANTHER" id="PTHR45661:SF3">
    <property type="entry name" value="IG-LIKE DOMAIN-CONTAINING PROTEIN"/>
    <property type="match status" value="1"/>
</dbReference>
<feature type="region of interest" description="Disordered" evidence="1">
    <location>
        <begin position="333"/>
        <end position="425"/>
    </location>
</feature>
<comment type="caution">
    <text evidence="3">The sequence shown here is derived from an EMBL/GenBank/DDBJ whole genome shotgun (WGS) entry which is preliminary data.</text>
</comment>
<evidence type="ECO:0008006" key="5">
    <source>
        <dbReference type="Google" id="ProtNLM"/>
    </source>
</evidence>
<dbReference type="EMBL" id="LNAM01000174">
    <property type="protein sequence ID" value="KSV58412.1"/>
    <property type="molecule type" value="Genomic_DNA"/>
</dbReference>
<dbReference type="Proteomes" id="UP000054874">
    <property type="component" value="Unassembled WGS sequence"/>
</dbReference>
<feature type="compositionally biased region" description="Low complexity" evidence="1">
    <location>
        <begin position="354"/>
        <end position="364"/>
    </location>
</feature>
<reference evidence="3 4" key="1">
    <citation type="submission" date="2015-11" db="EMBL/GenBank/DDBJ databases">
        <title>Butyribacter intestini gen. nov., sp. nov., a butyric acid-producing bacterium of the family Lachnospiraceae isolated from the human faeces.</title>
        <authorList>
            <person name="Zou Y."/>
            <person name="Xue W."/>
            <person name="Luo G."/>
            <person name="Lv M."/>
        </authorList>
    </citation>
    <scope>NUCLEOTIDE SEQUENCE [LARGE SCALE GENOMIC DNA]</scope>
    <source>
        <strain evidence="3 4">ACET-33324</strain>
    </source>
</reference>
<dbReference type="PANTHER" id="PTHR45661">
    <property type="entry name" value="SURFACE ANTIGEN"/>
    <property type="match status" value="1"/>
</dbReference>
<feature type="chain" id="PRO_5038421723" description="Leucine-rich repeat domain-containing protein" evidence="2">
    <location>
        <begin position="29"/>
        <end position="554"/>
    </location>
</feature>
<evidence type="ECO:0000313" key="3">
    <source>
        <dbReference type="EMBL" id="KSV58412.1"/>
    </source>
</evidence>
<accession>A0A0V8QD38</accession>
<dbReference type="OrthoDB" id="1816487at2"/>
<dbReference type="AlphaFoldDB" id="A0A0V8QD38"/>
<sequence>MKRSKQKRGLSILLALAMLIGSIGMPGAALDKAIPARAVAAEEKGAVERQRVSVASGASITGDITWEIRGYKDVVEDSGPYILSFEAKTPAKLEQKNFEGSVNDWVYYMNRVDGNYIEKVELTNIKELDERVFEGSNIRSIDLRGVEKIGVAAFAGSELSGNLNIPANCTVYDAAFSECIHLNGSLTLGSSVKMADSAFGQCPFSEARIPTTVSVFDGNKLLNNGNYAEESIDVKVGEPGFLEKAAKITFEVDNEATVGAATEDEDKTNNTVRQAGATSGGFSIQGDKLSTITYALTSKGSLENKSAISLKVCQAEKPGIVEEIAPGRKASVANGSLVGTTPPASSDSSGGNGAPSTPSGPSAPSGGGAPSAPSGGGAGAPGGGGTPSAPAKEETEQKDAAKEETDKSTEVKEEAKELPAVNTKLTDKSKNTYRVTKKGKEVSFIGNKKKATVTIPKTVKVDGISYKVTAIEKNAFKNNKTIKKLVISDSVMTIGTSAFQGCTSLKTVILGKNIKKIGKNAFSGCKSLKEIRIPKGKKKEYKSLLPGFSLVEIK</sequence>
<evidence type="ECO:0000256" key="1">
    <source>
        <dbReference type="SAM" id="MobiDB-lite"/>
    </source>
</evidence>
<feature type="signal peptide" evidence="2">
    <location>
        <begin position="1"/>
        <end position="28"/>
    </location>
</feature>
<dbReference type="RefSeq" id="WP_058353341.1">
    <property type="nucleotide sequence ID" value="NZ_CABMMD010000174.1"/>
</dbReference>
<feature type="compositionally biased region" description="Polar residues" evidence="1">
    <location>
        <begin position="333"/>
        <end position="347"/>
    </location>
</feature>
<dbReference type="SUPFAM" id="SSF52058">
    <property type="entry name" value="L domain-like"/>
    <property type="match status" value="1"/>
</dbReference>
<protein>
    <recommendedName>
        <fullName evidence="5">Leucine-rich repeat domain-containing protein</fullName>
    </recommendedName>
</protein>
<evidence type="ECO:0000313" key="4">
    <source>
        <dbReference type="Proteomes" id="UP000054874"/>
    </source>
</evidence>
<keyword evidence="4" id="KW-1185">Reference proteome</keyword>
<keyword evidence="2" id="KW-0732">Signal</keyword>
<dbReference type="InterPro" id="IPR026906">
    <property type="entry name" value="LRR_5"/>
</dbReference>
<dbReference type="STRING" id="290052.ASU35_13080"/>
<organism evidence="3 4">
    <name type="scientific">Acetivibrio ethanolgignens</name>
    <dbReference type="NCBI Taxonomy" id="290052"/>
    <lineage>
        <taxon>Bacteria</taxon>
        <taxon>Bacillati</taxon>
        <taxon>Bacillota</taxon>
        <taxon>Clostridia</taxon>
        <taxon>Eubacteriales</taxon>
        <taxon>Oscillospiraceae</taxon>
        <taxon>Acetivibrio</taxon>
    </lineage>
</organism>
<feature type="compositionally biased region" description="Basic and acidic residues" evidence="1">
    <location>
        <begin position="391"/>
        <end position="417"/>
    </location>
</feature>
<dbReference type="Pfam" id="PF13306">
    <property type="entry name" value="LRR_5"/>
    <property type="match status" value="2"/>
</dbReference>
<evidence type="ECO:0000256" key="2">
    <source>
        <dbReference type="SAM" id="SignalP"/>
    </source>
</evidence>
<dbReference type="InterPro" id="IPR032675">
    <property type="entry name" value="LRR_dom_sf"/>
</dbReference>